<dbReference type="EMBL" id="LAZR01057547">
    <property type="protein sequence ID" value="KKK71846.1"/>
    <property type="molecule type" value="Genomic_DNA"/>
</dbReference>
<dbReference type="Gene3D" id="3.40.50.1820">
    <property type="entry name" value="alpha/beta hydrolase"/>
    <property type="match status" value="1"/>
</dbReference>
<accession>A0A0F9AI31</accession>
<proteinExistence type="predicted"/>
<feature type="non-terminal residue" evidence="2">
    <location>
        <position position="1"/>
    </location>
</feature>
<dbReference type="AlphaFoldDB" id="A0A0F9AI31"/>
<reference evidence="2" key="1">
    <citation type="journal article" date="2015" name="Nature">
        <title>Complex archaea that bridge the gap between prokaryotes and eukaryotes.</title>
        <authorList>
            <person name="Spang A."/>
            <person name="Saw J.H."/>
            <person name="Jorgensen S.L."/>
            <person name="Zaremba-Niedzwiedzka K."/>
            <person name="Martijn J."/>
            <person name="Lind A.E."/>
            <person name="van Eijk R."/>
            <person name="Schleper C."/>
            <person name="Guy L."/>
            <person name="Ettema T.J."/>
        </authorList>
    </citation>
    <scope>NUCLEOTIDE SEQUENCE</scope>
</reference>
<sequence length="115" mass="13062">SSRHDDGVIKEETVLNNTTGEADMQHTEGHITTDTTGMQLWYDIFGDMDDPKVLLIHGNEAQAVSWMPHFYEPLVNAGYCVIRFDQRGNGYRRILASRKDLSLESGPRSWLLPIL</sequence>
<comment type="caution">
    <text evidence="2">The sequence shown here is derived from an EMBL/GenBank/DDBJ whole genome shotgun (WGS) entry which is preliminary data.</text>
</comment>
<gene>
    <name evidence="2" type="ORF">LCGC14_2909820</name>
</gene>
<evidence type="ECO:0000256" key="1">
    <source>
        <dbReference type="SAM" id="MobiDB-lite"/>
    </source>
</evidence>
<evidence type="ECO:0008006" key="3">
    <source>
        <dbReference type="Google" id="ProtNLM"/>
    </source>
</evidence>
<feature type="region of interest" description="Disordered" evidence="1">
    <location>
        <begin position="1"/>
        <end position="31"/>
    </location>
</feature>
<evidence type="ECO:0000313" key="2">
    <source>
        <dbReference type="EMBL" id="KKK71846.1"/>
    </source>
</evidence>
<name>A0A0F9AI31_9ZZZZ</name>
<dbReference type="SUPFAM" id="SSF53474">
    <property type="entry name" value="alpha/beta-Hydrolases"/>
    <property type="match status" value="1"/>
</dbReference>
<feature type="compositionally biased region" description="Basic and acidic residues" evidence="1">
    <location>
        <begin position="1"/>
        <end position="13"/>
    </location>
</feature>
<protein>
    <recommendedName>
        <fullName evidence="3">Serine aminopeptidase S33 domain-containing protein</fullName>
    </recommendedName>
</protein>
<organism evidence="2">
    <name type="scientific">marine sediment metagenome</name>
    <dbReference type="NCBI Taxonomy" id="412755"/>
    <lineage>
        <taxon>unclassified sequences</taxon>
        <taxon>metagenomes</taxon>
        <taxon>ecological metagenomes</taxon>
    </lineage>
</organism>
<dbReference type="InterPro" id="IPR029058">
    <property type="entry name" value="AB_hydrolase_fold"/>
</dbReference>